<name>A0A927FHC1_9BURK</name>
<dbReference type="Proteomes" id="UP000647424">
    <property type="component" value="Unassembled WGS sequence"/>
</dbReference>
<dbReference type="Pfam" id="PF00294">
    <property type="entry name" value="PfkB"/>
    <property type="match status" value="1"/>
</dbReference>
<dbReference type="PROSITE" id="PS00584">
    <property type="entry name" value="PFKB_KINASES_2"/>
    <property type="match status" value="1"/>
</dbReference>
<proteinExistence type="inferred from homology"/>
<evidence type="ECO:0000256" key="1">
    <source>
        <dbReference type="ARBA" id="ARBA00010688"/>
    </source>
</evidence>
<dbReference type="InterPro" id="IPR002173">
    <property type="entry name" value="Carboh/pur_kinase_PfkB_CS"/>
</dbReference>
<comment type="caution">
    <text evidence="7">The sequence shown here is derived from an EMBL/GenBank/DDBJ whole genome shotgun (WGS) entry which is preliminary data.</text>
</comment>
<evidence type="ECO:0000313" key="7">
    <source>
        <dbReference type="EMBL" id="MBD8050696.1"/>
    </source>
</evidence>
<dbReference type="EMBL" id="JACYFT010000002">
    <property type="protein sequence ID" value="MBD8050696.1"/>
    <property type="molecule type" value="Genomic_DNA"/>
</dbReference>
<protein>
    <submittedName>
        <fullName evidence="7">Carbohydrate kinase</fullName>
    </submittedName>
</protein>
<keyword evidence="5" id="KW-0067">ATP-binding</keyword>
<dbReference type="AlphaFoldDB" id="A0A927FHC1"/>
<gene>
    <name evidence="7" type="ORF">IC609_09075</name>
</gene>
<evidence type="ECO:0000256" key="2">
    <source>
        <dbReference type="ARBA" id="ARBA00022679"/>
    </source>
</evidence>
<dbReference type="GO" id="GO:0005524">
    <property type="term" value="F:ATP binding"/>
    <property type="evidence" value="ECO:0007669"/>
    <property type="project" value="UniProtKB-KW"/>
</dbReference>
<dbReference type="PANTHER" id="PTHR43085:SF1">
    <property type="entry name" value="PSEUDOURIDINE KINASE-RELATED"/>
    <property type="match status" value="1"/>
</dbReference>
<keyword evidence="8" id="KW-1185">Reference proteome</keyword>
<dbReference type="PANTHER" id="PTHR43085">
    <property type="entry name" value="HEXOKINASE FAMILY MEMBER"/>
    <property type="match status" value="1"/>
</dbReference>
<accession>A0A927FHC1</accession>
<dbReference type="SUPFAM" id="SSF53613">
    <property type="entry name" value="Ribokinase-like"/>
    <property type="match status" value="1"/>
</dbReference>
<evidence type="ECO:0000256" key="5">
    <source>
        <dbReference type="ARBA" id="ARBA00022840"/>
    </source>
</evidence>
<dbReference type="InterPro" id="IPR050306">
    <property type="entry name" value="PfkB_Carbo_kinase"/>
</dbReference>
<comment type="similarity">
    <text evidence="1">Belongs to the carbohydrate kinase PfkB family.</text>
</comment>
<dbReference type="InterPro" id="IPR029056">
    <property type="entry name" value="Ribokinase-like"/>
</dbReference>
<keyword evidence="4 7" id="KW-0418">Kinase</keyword>
<keyword evidence="3" id="KW-0547">Nucleotide-binding</keyword>
<dbReference type="RefSeq" id="WP_191819183.1">
    <property type="nucleotide sequence ID" value="NZ_JACYFT010000002.1"/>
</dbReference>
<sequence length="339" mass="35078">MTASNPILSVRIATAGEALIDLVMQPDGRFLPCLGGAVYNLSRALARQDVPVMYLNPFSFDRFGRQLASGLSADGAVLARPEPVAEVTSLAVVGVNDQGHPDYAFYREAVADRAISVDALNAACADVPTLDIVCTGCLALAPADADKYLPWLAAQKAAGRWVVVDTNLRPTVLPDMAPYRANIHAALVHADLIKASDEDLQHLAVPGADAFAQAEHLLGSCGARMMALTLGGEGAALLLKTAAGILTVRGRESAPVQVVDTVGAGDSFLAGLLSALLTQADGAPCPVQAWVAQLNAADLGALLSHALATATVNVMRAGCQPPTRAEVQARLASHPIALS</sequence>
<dbReference type="InterPro" id="IPR011611">
    <property type="entry name" value="PfkB_dom"/>
</dbReference>
<evidence type="ECO:0000259" key="6">
    <source>
        <dbReference type="Pfam" id="PF00294"/>
    </source>
</evidence>
<feature type="domain" description="Carbohydrate kinase PfkB" evidence="6">
    <location>
        <begin position="29"/>
        <end position="320"/>
    </location>
</feature>
<dbReference type="GO" id="GO:0016301">
    <property type="term" value="F:kinase activity"/>
    <property type="evidence" value="ECO:0007669"/>
    <property type="project" value="UniProtKB-KW"/>
</dbReference>
<reference evidence="7 8" key="1">
    <citation type="submission" date="2020-09" db="EMBL/GenBank/DDBJ databases">
        <title>Genome seq and assembly of Limnohabitants sp.</title>
        <authorList>
            <person name="Chhetri G."/>
        </authorList>
    </citation>
    <scope>NUCLEOTIDE SEQUENCE [LARGE SCALE GENOMIC DNA]</scope>
    <source>
        <strain evidence="7 8">JUR4</strain>
    </source>
</reference>
<keyword evidence="2" id="KW-0808">Transferase</keyword>
<organism evidence="7 8">
    <name type="scientific">Limnohabitans radicicola</name>
    <dbReference type="NCBI Taxonomy" id="2771427"/>
    <lineage>
        <taxon>Bacteria</taxon>
        <taxon>Pseudomonadati</taxon>
        <taxon>Pseudomonadota</taxon>
        <taxon>Betaproteobacteria</taxon>
        <taxon>Burkholderiales</taxon>
        <taxon>Comamonadaceae</taxon>
        <taxon>Limnohabitans</taxon>
    </lineage>
</organism>
<dbReference type="Gene3D" id="3.40.1190.20">
    <property type="match status" value="1"/>
</dbReference>
<evidence type="ECO:0000256" key="4">
    <source>
        <dbReference type="ARBA" id="ARBA00022777"/>
    </source>
</evidence>
<evidence type="ECO:0000256" key="3">
    <source>
        <dbReference type="ARBA" id="ARBA00022741"/>
    </source>
</evidence>
<evidence type="ECO:0000313" key="8">
    <source>
        <dbReference type="Proteomes" id="UP000647424"/>
    </source>
</evidence>